<evidence type="ECO:0000256" key="5">
    <source>
        <dbReference type="ARBA" id="ARBA00022801"/>
    </source>
</evidence>
<proteinExistence type="predicted"/>
<dbReference type="PANTHER" id="PTHR34139">
    <property type="entry name" value="UPF0331 PROTEIN MJ0127"/>
    <property type="match status" value="1"/>
</dbReference>
<dbReference type="GO" id="GO:0000166">
    <property type="term" value="F:nucleotide binding"/>
    <property type="evidence" value="ECO:0007669"/>
    <property type="project" value="UniProtKB-KW"/>
</dbReference>
<dbReference type="GO" id="GO:0110001">
    <property type="term" value="C:toxin-antitoxin complex"/>
    <property type="evidence" value="ECO:0007669"/>
    <property type="project" value="InterPro"/>
</dbReference>
<dbReference type="GO" id="GO:0004540">
    <property type="term" value="F:RNA nuclease activity"/>
    <property type="evidence" value="ECO:0007669"/>
    <property type="project" value="InterPro"/>
</dbReference>
<keyword evidence="3" id="KW-0540">Nuclease</keyword>
<keyword evidence="2" id="KW-1277">Toxin-antitoxin system</keyword>
<dbReference type="InterPro" id="IPR008201">
    <property type="entry name" value="HepT-like"/>
</dbReference>
<reference evidence="6 7" key="1">
    <citation type="submission" date="2019-08" db="EMBL/GenBank/DDBJ databases">
        <title>Complete genome sequence of Arcobacter acticola.</title>
        <authorList>
            <person name="Miller W."/>
        </authorList>
    </citation>
    <scope>NUCLEOTIDE SEQUENCE [LARGE SCALE GENOMIC DNA]</scope>
    <source>
        <strain evidence="6 7">KCTC 52212</strain>
    </source>
</reference>
<dbReference type="PANTHER" id="PTHR34139:SF1">
    <property type="entry name" value="RNASE MJ1380-RELATED"/>
    <property type="match status" value="1"/>
</dbReference>
<name>A0A6M8EP67_9BACT</name>
<keyword evidence="5" id="KW-0378">Hydrolase</keyword>
<evidence type="ECO:0000256" key="3">
    <source>
        <dbReference type="ARBA" id="ARBA00022722"/>
    </source>
</evidence>
<keyword evidence="1" id="KW-0597">Phosphoprotein</keyword>
<keyword evidence="4" id="KW-0547">Nucleotide-binding</keyword>
<evidence type="ECO:0000313" key="6">
    <source>
        <dbReference type="EMBL" id="QKE28891.1"/>
    </source>
</evidence>
<evidence type="ECO:0000256" key="4">
    <source>
        <dbReference type="ARBA" id="ARBA00022741"/>
    </source>
</evidence>
<dbReference type="EMBL" id="CP042652">
    <property type="protein sequence ID" value="QKE28891.1"/>
    <property type="molecule type" value="Genomic_DNA"/>
</dbReference>
<evidence type="ECO:0000313" key="7">
    <source>
        <dbReference type="Proteomes" id="UP000503483"/>
    </source>
</evidence>
<evidence type="ECO:0000256" key="1">
    <source>
        <dbReference type="ARBA" id="ARBA00022553"/>
    </source>
</evidence>
<accession>A0A6M8EP67</accession>
<dbReference type="RefSeq" id="WP_172126447.1">
    <property type="nucleotide sequence ID" value="NZ_CP042652.1"/>
</dbReference>
<organism evidence="6 7">
    <name type="scientific">Arcobacter acticola</name>
    <dbReference type="NCBI Taxonomy" id="1849015"/>
    <lineage>
        <taxon>Bacteria</taxon>
        <taxon>Pseudomonadati</taxon>
        <taxon>Campylobacterota</taxon>
        <taxon>Epsilonproteobacteria</taxon>
        <taxon>Campylobacterales</taxon>
        <taxon>Arcobacteraceae</taxon>
        <taxon>Arcobacter</taxon>
    </lineage>
</organism>
<dbReference type="InterPro" id="IPR051813">
    <property type="entry name" value="HepT_RNase_toxin"/>
</dbReference>
<dbReference type="Proteomes" id="UP000503483">
    <property type="component" value="Chromosome"/>
</dbReference>
<keyword evidence="7" id="KW-1185">Reference proteome</keyword>
<sequence length="138" mass="16437">MFDSKNVLYILTMLEAIEKIFIYSADFENEEKFYLANKQLNFNASVNLLIAIGEENKKIDEELKTSNKINWKNLSAMRDKVSHNYRGIDESMVWEIIKDYLPTLKILLIEMLPKIENSELYIKEALKTQYYEELHYLK</sequence>
<dbReference type="Pfam" id="PF01934">
    <property type="entry name" value="HepT-like"/>
    <property type="match status" value="1"/>
</dbReference>
<protein>
    <submittedName>
        <fullName evidence="6">DUF86 domain-containing protein</fullName>
    </submittedName>
</protein>
<dbReference type="GO" id="GO:0016787">
    <property type="term" value="F:hydrolase activity"/>
    <property type="evidence" value="ECO:0007669"/>
    <property type="project" value="UniProtKB-KW"/>
</dbReference>
<gene>
    <name evidence="6" type="ORF">AACT_1740</name>
</gene>
<dbReference type="KEGG" id="paco:AACT_1740"/>
<dbReference type="AlphaFoldDB" id="A0A6M8EP67"/>
<evidence type="ECO:0000256" key="2">
    <source>
        <dbReference type="ARBA" id="ARBA00022649"/>
    </source>
</evidence>